<keyword evidence="3" id="KW-1185">Reference proteome</keyword>
<protein>
    <submittedName>
        <fullName evidence="2">Uncharacterized protein</fullName>
    </submittedName>
</protein>
<accession>A0A7G8PWF9</accession>
<proteinExistence type="predicted"/>
<organism evidence="2 3">
    <name type="scientific">Constantimarinum furrinae</name>
    <dbReference type="NCBI Taxonomy" id="2562285"/>
    <lineage>
        <taxon>Bacteria</taxon>
        <taxon>Pseudomonadati</taxon>
        <taxon>Bacteroidota</taxon>
        <taxon>Flavobacteriia</taxon>
        <taxon>Flavobacteriales</taxon>
        <taxon>Flavobacteriaceae</taxon>
        <taxon>Altibacter/Constantimarinum group</taxon>
        <taxon>Constantimarinum</taxon>
    </lineage>
</organism>
<dbReference type="Proteomes" id="UP000515514">
    <property type="component" value="Chromosome"/>
</dbReference>
<dbReference type="AlphaFoldDB" id="A0A7G8PWF9"/>
<reference evidence="2 3" key="1">
    <citation type="submission" date="2020-04" db="EMBL/GenBank/DDBJ databases">
        <title>Genome sequence of Altibacter aquimarinus strain ALE3EI.</title>
        <authorList>
            <person name="Oh H.-M."/>
            <person name="Jang D."/>
        </authorList>
    </citation>
    <scope>NUCLEOTIDE SEQUENCE [LARGE SCALE GENOMIC DNA]</scope>
    <source>
        <strain evidence="2 3">ALE3EI</strain>
    </source>
</reference>
<evidence type="ECO:0000313" key="3">
    <source>
        <dbReference type="Proteomes" id="UP000515514"/>
    </source>
</evidence>
<keyword evidence="1" id="KW-0732">Signal</keyword>
<evidence type="ECO:0000256" key="1">
    <source>
        <dbReference type="SAM" id="SignalP"/>
    </source>
</evidence>
<feature type="chain" id="PRO_5028987700" evidence="1">
    <location>
        <begin position="24"/>
        <end position="137"/>
    </location>
</feature>
<dbReference type="EMBL" id="CP052909">
    <property type="protein sequence ID" value="QNJ98675.1"/>
    <property type="molecule type" value="Genomic_DNA"/>
</dbReference>
<sequence length="137" mass="15272">MKNLKLLITVISLIMFSHSSIYGQGSTNQPSDGYSLQIPTELKATEAELNVHELISVSHYDQNLNGYVYIKGIINSNKEAKLYSVQTPKRPVSYQRSPGCTGGNYNACARDCTKRSNTYGIILCTGYCFIDCIIFEE</sequence>
<dbReference type="KEGG" id="alti:ALE3EI_2129"/>
<evidence type="ECO:0000313" key="2">
    <source>
        <dbReference type="EMBL" id="QNJ98675.1"/>
    </source>
</evidence>
<name>A0A7G8PWF9_9FLAO</name>
<dbReference type="RefSeq" id="WP_186988519.1">
    <property type="nucleotide sequence ID" value="NZ_CP052909.1"/>
</dbReference>
<feature type="signal peptide" evidence="1">
    <location>
        <begin position="1"/>
        <end position="23"/>
    </location>
</feature>
<gene>
    <name evidence="2" type="ORF">ALE3EI_2129</name>
</gene>